<comment type="subcellular location">
    <subcellularLocation>
        <location evidence="2">Cell outer membrane</location>
        <topology evidence="2">Lipid-anchor</topology>
    </subcellularLocation>
</comment>
<dbReference type="Pfam" id="PF02321">
    <property type="entry name" value="OEP"/>
    <property type="match status" value="2"/>
</dbReference>
<dbReference type="Gene3D" id="1.20.1600.10">
    <property type="entry name" value="Outer membrane efflux proteins (OEP)"/>
    <property type="match status" value="1"/>
</dbReference>
<protein>
    <submittedName>
        <fullName evidence="3">Efflux transporter, outer membrane factor (OMF) lipoprotein, NodT family</fullName>
    </submittedName>
</protein>
<dbReference type="EMBL" id="AAOA02000002">
    <property type="protein sequence ID" value="EAQ98411.2"/>
    <property type="molecule type" value="Genomic_DNA"/>
</dbReference>
<dbReference type="GO" id="GO:0009279">
    <property type="term" value="C:cell outer membrane"/>
    <property type="evidence" value="ECO:0007669"/>
    <property type="project" value="UniProtKB-SubCell"/>
</dbReference>
<keyword evidence="2" id="KW-1134">Transmembrane beta strand</keyword>
<evidence type="ECO:0000256" key="2">
    <source>
        <dbReference type="RuleBase" id="RU362097"/>
    </source>
</evidence>
<evidence type="ECO:0000313" key="3">
    <source>
        <dbReference type="EMBL" id="EAQ98411.2"/>
    </source>
</evidence>
<dbReference type="InterPro" id="IPR010131">
    <property type="entry name" value="MdtP/NodT-like"/>
</dbReference>
<evidence type="ECO:0000256" key="1">
    <source>
        <dbReference type="ARBA" id="ARBA00007613"/>
    </source>
</evidence>
<dbReference type="HOGENOM" id="CLU_012817_13_0_6"/>
<proteinExistence type="inferred from homology"/>
<dbReference type="Gene3D" id="2.20.200.10">
    <property type="entry name" value="Outer membrane efflux proteins (OEP)"/>
    <property type="match status" value="1"/>
</dbReference>
<keyword evidence="2 3" id="KW-0449">Lipoprotein</keyword>
<sequence length="518" mass="56608">MPGITLISRGLLLLTGALLVGCTTLGPDYQEPELDWLVDWQPDLYGQLASDSDAPAEQLSSWWARFEDPALDTLIETVLRENPTLQIAGLSVLEARARLGGAEALRFPQSQQLGASAAYIRQRRSDGLLPATDDNFGSYDVGLSAGWELDFWGRFARSIESADAAFMASVANQRDLQVLLIAQTADIYFAYRTTQLRVAIANNNAAIQKRSFEITRQLFDSGQESELDLQQARTQYLATLATIPDLERSLVQLRNALNLLLGRPPAPIDALVGSYDSLPALAPVSLRGIPAQLVLRRPDVRTSAWQAGVQSAQIGVAESDLYPALSLLGSFGWNGDSLGVTRDGLTFAAGPAIRWNIFDYGRIRANVRVQDARLQQSLVAFDATVYRAAQEIDDAAIAVLKTAEAQAVLRESRAAAARALELANRRYKEGYADFQRVLDAQRALFAQAEKELVNEGAHISAVIALYKALGGGWQPQTLEDMIPEPIRETMRQRVNWGEQWETPVPVVLDNAGSGGSSQ</sequence>
<comment type="caution">
    <text evidence="3">The sequence shown here is derived from an EMBL/GenBank/DDBJ whole genome shotgun (WGS) entry which is preliminary data.</text>
</comment>
<dbReference type="InterPro" id="IPR003423">
    <property type="entry name" value="OMP_efflux"/>
</dbReference>
<dbReference type="STRING" id="314285.KT71_00500"/>
<keyword evidence="2" id="KW-0564">Palmitate</keyword>
<dbReference type="GO" id="GO:0015562">
    <property type="term" value="F:efflux transmembrane transporter activity"/>
    <property type="evidence" value="ECO:0007669"/>
    <property type="project" value="InterPro"/>
</dbReference>
<organism evidence="3 4">
    <name type="scientific">Congregibacter litoralis KT71</name>
    <dbReference type="NCBI Taxonomy" id="314285"/>
    <lineage>
        <taxon>Bacteria</taxon>
        <taxon>Pseudomonadati</taxon>
        <taxon>Pseudomonadota</taxon>
        <taxon>Gammaproteobacteria</taxon>
        <taxon>Cellvibrionales</taxon>
        <taxon>Halieaceae</taxon>
        <taxon>Congregibacter</taxon>
    </lineage>
</organism>
<keyword evidence="2" id="KW-0472">Membrane</keyword>
<keyword evidence="2" id="KW-0812">Transmembrane</keyword>
<accession>A4A5W4</accession>
<reference evidence="3 4" key="1">
    <citation type="journal article" date="2007" name="Proc. Natl. Acad. Sci. U.S.A.">
        <title>Characterization of a marine gammaproteobacterium capable of aerobic anoxygenic photosynthesis.</title>
        <authorList>
            <person name="Fuchs B.M."/>
            <person name="Spring S."/>
            <person name="Teeling H."/>
            <person name="Quast C."/>
            <person name="Wulf J."/>
            <person name="Schattenhofer M."/>
            <person name="Yan S."/>
            <person name="Ferriera S."/>
            <person name="Johnson J."/>
            <person name="Glockner F.O."/>
            <person name="Amann R."/>
        </authorList>
    </citation>
    <scope>NUCLEOTIDE SEQUENCE [LARGE SCALE GENOMIC DNA]</scope>
    <source>
        <strain evidence="3">KT71</strain>
    </source>
</reference>
<name>A4A5W4_9GAMM</name>
<evidence type="ECO:0000313" key="4">
    <source>
        <dbReference type="Proteomes" id="UP000019205"/>
    </source>
</evidence>
<comment type="similarity">
    <text evidence="1 2">Belongs to the outer membrane factor (OMF) (TC 1.B.17) family.</text>
</comment>
<dbReference type="eggNOG" id="COG1538">
    <property type="taxonomic scope" value="Bacteria"/>
</dbReference>
<gene>
    <name evidence="3" type="ORF">KT71_00500</name>
</gene>
<dbReference type="NCBIfam" id="TIGR01845">
    <property type="entry name" value="outer_NodT"/>
    <property type="match status" value="1"/>
</dbReference>
<keyword evidence="4" id="KW-1185">Reference proteome</keyword>
<reference evidence="3 4" key="2">
    <citation type="journal article" date="2009" name="PLoS ONE">
        <title>The photosynthetic apparatus and its regulation in the aerobic gammaproteobacterium Congregibacter litoralis gen. nov., sp. nov.</title>
        <authorList>
            <person name="Spring S."/>
            <person name="Lunsdorf H."/>
            <person name="Fuchs B.M."/>
            <person name="Tindall B.J."/>
        </authorList>
    </citation>
    <scope>NUCLEOTIDE SEQUENCE [LARGE SCALE GENOMIC DNA]</scope>
    <source>
        <strain evidence="3">KT71</strain>
    </source>
</reference>
<dbReference type="PANTHER" id="PTHR30203">
    <property type="entry name" value="OUTER MEMBRANE CATION EFFLUX PROTEIN"/>
    <property type="match status" value="1"/>
</dbReference>
<dbReference type="SUPFAM" id="SSF56954">
    <property type="entry name" value="Outer membrane efflux proteins (OEP)"/>
    <property type="match status" value="1"/>
</dbReference>
<dbReference type="PANTHER" id="PTHR30203:SF25">
    <property type="entry name" value="OUTER MEMBRANE PROTEIN-RELATED"/>
    <property type="match status" value="1"/>
</dbReference>
<dbReference type="Proteomes" id="UP000019205">
    <property type="component" value="Chromosome"/>
</dbReference>
<dbReference type="OrthoDB" id="9770517at2"/>
<dbReference type="AlphaFoldDB" id="A4A5W4"/>